<dbReference type="RefSeq" id="WP_126832315.1">
    <property type="nucleotide sequence ID" value="NZ_CBCRYB010000005.1"/>
</dbReference>
<name>A0A430A552_9ENTE</name>
<dbReference type="AlphaFoldDB" id="A0A430A552"/>
<dbReference type="Proteomes" id="UP000287101">
    <property type="component" value="Unassembled WGS sequence"/>
</dbReference>
<dbReference type="EMBL" id="NGJY01000004">
    <property type="protein sequence ID" value="RSU01938.1"/>
    <property type="molecule type" value="Genomic_DNA"/>
</dbReference>
<proteinExistence type="predicted"/>
<keyword evidence="2" id="KW-1185">Reference proteome</keyword>
<accession>A0A430A552</accession>
<protein>
    <submittedName>
        <fullName evidence="1">Uncharacterized protein</fullName>
    </submittedName>
</protein>
<gene>
    <name evidence="1" type="ORF">CBF31_09220</name>
</gene>
<reference evidence="1 2" key="1">
    <citation type="submission" date="2017-05" db="EMBL/GenBank/DDBJ databases">
        <title>Vagococcus spp. assemblies.</title>
        <authorList>
            <person name="Gulvik C.A."/>
        </authorList>
    </citation>
    <scope>NUCLEOTIDE SEQUENCE [LARGE SCALE GENOMIC DNA]</scope>
    <source>
        <strain evidence="1 2">CCUG 41755</strain>
    </source>
</reference>
<sequence length="88" mass="10174">MANKKGILVSFVYGEGCDTCRGYHFEENPNSSFDEYTMDIHRVVNDKNIKFIRFGNKLVNTDKVSSINIEQVDLNKLRISDLLRNTDK</sequence>
<evidence type="ECO:0000313" key="2">
    <source>
        <dbReference type="Proteomes" id="UP000287101"/>
    </source>
</evidence>
<organism evidence="1 2">
    <name type="scientific">Vagococcus fessus</name>
    <dbReference type="NCBI Taxonomy" id="120370"/>
    <lineage>
        <taxon>Bacteria</taxon>
        <taxon>Bacillati</taxon>
        <taxon>Bacillota</taxon>
        <taxon>Bacilli</taxon>
        <taxon>Lactobacillales</taxon>
        <taxon>Enterococcaceae</taxon>
        <taxon>Vagococcus</taxon>
    </lineage>
</organism>
<comment type="caution">
    <text evidence="1">The sequence shown here is derived from an EMBL/GenBank/DDBJ whole genome shotgun (WGS) entry which is preliminary data.</text>
</comment>
<evidence type="ECO:0000313" key="1">
    <source>
        <dbReference type="EMBL" id="RSU01938.1"/>
    </source>
</evidence>